<protein>
    <submittedName>
        <fullName evidence="1">Uncharacterized protein</fullName>
    </submittedName>
</protein>
<proteinExistence type="predicted"/>
<organism evidence="1 2">
    <name type="scientific">Brassica cretica</name>
    <name type="common">Mustard</name>
    <dbReference type="NCBI Taxonomy" id="69181"/>
    <lineage>
        <taxon>Eukaryota</taxon>
        <taxon>Viridiplantae</taxon>
        <taxon>Streptophyta</taxon>
        <taxon>Embryophyta</taxon>
        <taxon>Tracheophyta</taxon>
        <taxon>Spermatophyta</taxon>
        <taxon>Magnoliopsida</taxon>
        <taxon>eudicotyledons</taxon>
        <taxon>Gunneridae</taxon>
        <taxon>Pentapetalae</taxon>
        <taxon>rosids</taxon>
        <taxon>malvids</taxon>
        <taxon>Brassicales</taxon>
        <taxon>Brassicaceae</taxon>
        <taxon>Brassiceae</taxon>
        <taxon>Brassica</taxon>
    </lineage>
</organism>
<evidence type="ECO:0000313" key="2">
    <source>
        <dbReference type="Proteomes" id="UP000712600"/>
    </source>
</evidence>
<reference evidence="1" key="1">
    <citation type="submission" date="2019-12" db="EMBL/GenBank/DDBJ databases">
        <title>Genome sequencing and annotation of Brassica cretica.</title>
        <authorList>
            <person name="Studholme D.J."/>
            <person name="Sarris P."/>
        </authorList>
    </citation>
    <scope>NUCLEOTIDE SEQUENCE</scope>
    <source>
        <strain evidence="1">PFS-109/04</strain>
        <tissue evidence="1">Leaf</tissue>
    </source>
</reference>
<dbReference type="EMBL" id="QGKX02000088">
    <property type="protein sequence ID" value="KAF3587020.1"/>
    <property type="molecule type" value="Genomic_DNA"/>
</dbReference>
<sequence length="127" mass="14744">MRDLSFMDDLAKSSYMDPNVAGYCGNDQHTIGIIPEQPCERMDQLGLGQGHGKKNDVRYFTMMRVEVIGNVIRDVMGRLLWHGHEQKYCPWEERIVRLQQVVVNKSKDLTKIRNYSTGIRMDHFGLD</sequence>
<dbReference type="AlphaFoldDB" id="A0A8S9S1K8"/>
<name>A0A8S9S1K8_BRACR</name>
<dbReference type="Proteomes" id="UP000712600">
    <property type="component" value="Unassembled WGS sequence"/>
</dbReference>
<comment type="caution">
    <text evidence="1">The sequence shown here is derived from an EMBL/GenBank/DDBJ whole genome shotgun (WGS) entry which is preliminary data.</text>
</comment>
<gene>
    <name evidence="1" type="ORF">F2Q69_00029715</name>
</gene>
<accession>A0A8S9S1K8</accession>
<evidence type="ECO:0000313" key="1">
    <source>
        <dbReference type="EMBL" id="KAF3587020.1"/>
    </source>
</evidence>